<evidence type="ECO:0000256" key="6">
    <source>
        <dbReference type="SAM" id="SignalP"/>
    </source>
</evidence>
<dbReference type="InterPro" id="IPR049892">
    <property type="entry name" value="AA9"/>
</dbReference>
<dbReference type="GO" id="GO:0030248">
    <property type="term" value="F:cellulose binding"/>
    <property type="evidence" value="ECO:0007669"/>
    <property type="project" value="UniProtKB-UniRule"/>
</dbReference>
<dbReference type="OrthoDB" id="3496539at2759"/>
<keyword evidence="5" id="KW-0119">Carbohydrate metabolism</keyword>
<protein>
    <recommendedName>
        <fullName evidence="5">AA9 family lytic polysaccharide monooxygenase</fullName>
        <ecNumber evidence="5">1.14.99.56</ecNumber>
    </recommendedName>
    <alternativeName>
        <fullName evidence="5">Endo-beta-1,4-glucanase</fullName>
    </alternativeName>
    <alternativeName>
        <fullName evidence="5">Glycosyl hydrolase 61 family protein</fullName>
    </alternativeName>
</protein>
<dbReference type="GO" id="GO:0005576">
    <property type="term" value="C:extracellular region"/>
    <property type="evidence" value="ECO:0007669"/>
    <property type="project" value="UniProtKB-SubCell"/>
</dbReference>
<keyword evidence="4 5" id="KW-1015">Disulfide bond</keyword>
<dbReference type="GO" id="GO:0008810">
    <property type="term" value="F:cellulase activity"/>
    <property type="evidence" value="ECO:0007669"/>
    <property type="project" value="UniProtKB-UniRule"/>
</dbReference>
<accession>A0A9W9QEZ5</accession>
<keyword evidence="5" id="KW-0136">Cellulose degradation</keyword>
<keyword evidence="6" id="KW-0732">Signal</keyword>
<comment type="domain">
    <text evidence="5">Has a modular structure: an endo-beta-1,4-glucanase catalytic module at the N-terminus, a linker rich in serines and threonines, and a C-terminal carbohydrate-binding module (CBM).</text>
</comment>
<dbReference type="CDD" id="cd21175">
    <property type="entry name" value="LPMO_AA9"/>
    <property type="match status" value="1"/>
</dbReference>
<comment type="subcellular location">
    <subcellularLocation>
        <location evidence="2 5">Secreted</location>
    </subcellularLocation>
</comment>
<dbReference type="Pfam" id="PF03443">
    <property type="entry name" value="AA9"/>
    <property type="match status" value="1"/>
</dbReference>
<dbReference type="Gene3D" id="2.70.50.70">
    <property type="match status" value="1"/>
</dbReference>
<comment type="cofactor">
    <cofactor evidence="1">
        <name>Cu(2+)</name>
        <dbReference type="ChEBI" id="CHEBI:29036"/>
    </cofactor>
</comment>
<feature type="signal peptide" evidence="6">
    <location>
        <begin position="1"/>
        <end position="19"/>
    </location>
</feature>
<feature type="chain" id="PRO_5040937391" description="AA9 family lytic polysaccharide monooxygenase" evidence="6">
    <location>
        <begin position="20"/>
        <end position="369"/>
    </location>
</feature>
<comment type="function">
    <text evidence="5">Lytic polysaccharide monooxygenase (LMPO) that depolymerizes crystalline and amorphous polysaccharides via the oxidation of scissile alpha- or beta-(1-4)-glycosidic bonds, yielding C1 and/or C4 oxidation products. Catalysis by LPMOs requires the reduction of the active-site copper from Cu(II) to Cu(I) by a reducing agent and H(2)O(2) or O(2) as a cosubstrate.</text>
</comment>
<reference evidence="8" key="1">
    <citation type="submission" date="2022-12" db="EMBL/GenBank/DDBJ databases">
        <authorList>
            <person name="Petersen C."/>
        </authorList>
    </citation>
    <scope>NUCLEOTIDE SEQUENCE</scope>
    <source>
        <strain evidence="8">IBT 21472</strain>
    </source>
</reference>
<comment type="catalytic activity">
    <reaction evidence="5">
        <text>[(1-&gt;4)-beta-D-glucosyl]n+m + reduced acceptor + O2 = 4-dehydro-beta-D-glucosyl-[(1-&gt;4)-beta-D-glucosyl]n-1 + [(1-&gt;4)-beta-D-glucosyl]m + acceptor + H2O.</text>
        <dbReference type="EC" id="1.14.99.56"/>
    </reaction>
</comment>
<evidence type="ECO:0000256" key="1">
    <source>
        <dbReference type="ARBA" id="ARBA00001973"/>
    </source>
</evidence>
<sequence>MRSISLFLAAFSALPLASSHYFFPHFIANDNFTDYYEYVREDTQGYMPVKGGYSSDDFRCNTGSQDYASKTGVYTVKAGDTIGFGTDFNAQIEHPGPLQVYMSKATGDVREYDGSGDWFKIYELGPERFSSDGITWGVYGKGNFTFTLPDVPAGQYLVRIEHIAVHGAMEWGGAELYFNCAQIEVESDSESIPGPTVKIPGVYNGYEPGIMFNMYSDSIVNYTMPGPRPFPDDADPDVTASGVSVAPSTAWTLPAVTQYPSSVIAASAVQTTSTPFSMETPSATSASQPLFSSVSSEKETTQLLEASAPLRTGSEVSVLATGTASPDSGDCEPPVTVTVKTTVTVTNAPSCVPMTVTATITTTVFATNT</sequence>
<dbReference type="InterPro" id="IPR005103">
    <property type="entry name" value="AA9_LPMO"/>
</dbReference>
<dbReference type="PANTHER" id="PTHR33353">
    <property type="entry name" value="PUTATIVE (AFU_ORTHOLOGUE AFUA_1G12560)-RELATED"/>
    <property type="match status" value="1"/>
</dbReference>
<dbReference type="PANTHER" id="PTHR33353:SF2">
    <property type="entry name" value="ENDO-BETA-1,4-GLUCANASE D"/>
    <property type="match status" value="1"/>
</dbReference>
<dbReference type="EC" id="1.14.99.56" evidence="5"/>
<organism evidence="8 9">
    <name type="scientific">Penicillium atrosanguineum</name>
    <dbReference type="NCBI Taxonomy" id="1132637"/>
    <lineage>
        <taxon>Eukaryota</taxon>
        <taxon>Fungi</taxon>
        <taxon>Dikarya</taxon>
        <taxon>Ascomycota</taxon>
        <taxon>Pezizomycotina</taxon>
        <taxon>Eurotiomycetes</taxon>
        <taxon>Eurotiomycetidae</taxon>
        <taxon>Eurotiales</taxon>
        <taxon>Aspergillaceae</taxon>
        <taxon>Penicillium</taxon>
    </lineage>
</organism>
<evidence type="ECO:0000256" key="2">
    <source>
        <dbReference type="ARBA" id="ARBA00004613"/>
    </source>
</evidence>
<dbReference type="Proteomes" id="UP001147746">
    <property type="component" value="Unassembled WGS sequence"/>
</dbReference>
<dbReference type="GO" id="GO:0030245">
    <property type="term" value="P:cellulose catabolic process"/>
    <property type="evidence" value="ECO:0007669"/>
    <property type="project" value="UniProtKB-UniRule"/>
</dbReference>
<evidence type="ECO:0000256" key="4">
    <source>
        <dbReference type="ARBA" id="ARBA00023157"/>
    </source>
</evidence>
<keyword evidence="5" id="KW-0624">Polysaccharide degradation</keyword>
<comment type="caution">
    <text evidence="8">The sequence shown here is derived from an EMBL/GenBank/DDBJ whole genome shotgun (WGS) entry which is preliminary data.</text>
</comment>
<evidence type="ECO:0000313" key="9">
    <source>
        <dbReference type="Proteomes" id="UP001147746"/>
    </source>
</evidence>
<gene>
    <name evidence="8" type="ORF">N7476_000876</name>
</gene>
<proteinExistence type="predicted"/>
<keyword evidence="9" id="KW-1185">Reference proteome</keyword>
<name>A0A9W9QEZ5_9EURO</name>
<evidence type="ECO:0000313" key="8">
    <source>
        <dbReference type="EMBL" id="KAJ5331093.1"/>
    </source>
</evidence>
<keyword evidence="3 5" id="KW-0964">Secreted</keyword>
<evidence type="ECO:0000259" key="7">
    <source>
        <dbReference type="Pfam" id="PF03443"/>
    </source>
</evidence>
<keyword evidence="8" id="KW-0378">Hydrolase</keyword>
<feature type="domain" description="Auxiliary Activity family 9 catalytic" evidence="7">
    <location>
        <begin position="20"/>
        <end position="217"/>
    </location>
</feature>
<dbReference type="AlphaFoldDB" id="A0A9W9QEZ5"/>
<reference evidence="8" key="2">
    <citation type="journal article" date="2023" name="IMA Fungus">
        <title>Comparative genomic study of the Penicillium genus elucidates a diverse pangenome and 15 lateral gene transfer events.</title>
        <authorList>
            <person name="Petersen C."/>
            <person name="Sorensen T."/>
            <person name="Nielsen M.R."/>
            <person name="Sondergaard T.E."/>
            <person name="Sorensen J.L."/>
            <person name="Fitzpatrick D.A."/>
            <person name="Frisvad J.C."/>
            <person name="Nielsen K.L."/>
        </authorList>
    </citation>
    <scope>NUCLEOTIDE SEQUENCE</scope>
    <source>
        <strain evidence="8">IBT 21472</strain>
    </source>
</reference>
<evidence type="ECO:0000256" key="3">
    <source>
        <dbReference type="ARBA" id="ARBA00022525"/>
    </source>
</evidence>
<evidence type="ECO:0000256" key="5">
    <source>
        <dbReference type="RuleBase" id="RU368122"/>
    </source>
</evidence>
<dbReference type="EMBL" id="JAPZBO010000001">
    <property type="protein sequence ID" value="KAJ5331093.1"/>
    <property type="molecule type" value="Genomic_DNA"/>
</dbReference>